<sequence length="449" mass="50241">MMTDIFDWLRDCQQHDYNLSTKHGHKRPNPDYQQLLTPELSSASIDSGDREITTPRRKRQKRNEANDLSDPDRTRLAAPLLPSDSHSITSSDASTTSRQSSPSKRMLQLEISTYNPLSVVQMNKRDPRMPRPLKTMLVQLSTFQRGIEVVPKQLALDIQARQRSLEDNVVHAQPDSEDAEFDDFGPAVFCPDDDAPFWHPIKLDAIFEILSANQLCTNDLHPESSWNMLVHWPIFKLALGTVGTDIPVPPTTAPPRTTSVRASCVPCTTARITGQSRGSKMVDFCIALQPDSSDLTSIRELRRRTNGSTANHTDFYPLRDKPIVISAESKKLGEGLLEASVQVGVWQSAQWSLLNSQSQSVSKRSDGKGKGNTSDLPFLPALFIQGSQWSFAATTKQDDQTLLWSQQSIGTSDTALGMFQIIRTLRYLAEWSATVYWPWYELEILGGNG</sequence>
<evidence type="ECO:0000313" key="3">
    <source>
        <dbReference type="EMBL" id="KAF2964938.1"/>
    </source>
</evidence>
<comment type="caution">
    <text evidence="3">The sequence shown here is derived from an EMBL/GenBank/DDBJ whole genome shotgun (WGS) entry which is preliminary data.</text>
</comment>
<dbReference type="InterPro" id="IPR046797">
    <property type="entry name" value="PDDEXK_12"/>
</dbReference>
<feature type="domain" description="PD-(D/E)XK nuclease-like" evidence="2">
    <location>
        <begin position="177"/>
        <end position="437"/>
    </location>
</feature>
<dbReference type="InParanoid" id="A0A7C8IM62"/>
<evidence type="ECO:0000259" key="2">
    <source>
        <dbReference type="Pfam" id="PF20516"/>
    </source>
</evidence>
<dbReference type="AlphaFoldDB" id="A0A7C8IM62"/>
<keyword evidence="4" id="KW-1185">Reference proteome</keyword>
<reference evidence="3 4" key="1">
    <citation type="submission" date="2019-12" db="EMBL/GenBank/DDBJ databases">
        <title>Draft genome sequence of the ascomycete Xylaria multiplex DSM 110363.</title>
        <authorList>
            <person name="Buettner E."/>
            <person name="Kellner H."/>
        </authorList>
    </citation>
    <scope>NUCLEOTIDE SEQUENCE [LARGE SCALE GENOMIC DNA]</scope>
    <source>
        <strain evidence="3 4">DSM 110363</strain>
    </source>
</reference>
<feature type="compositionally biased region" description="Low complexity" evidence="1">
    <location>
        <begin position="83"/>
        <end position="103"/>
    </location>
</feature>
<organism evidence="3 4">
    <name type="scientific">Xylaria multiplex</name>
    <dbReference type="NCBI Taxonomy" id="323545"/>
    <lineage>
        <taxon>Eukaryota</taxon>
        <taxon>Fungi</taxon>
        <taxon>Dikarya</taxon>
        <taxon>Ascomycota</taxon>
        <taxon>Pezizomycotina</taxon>
        <taxon>Sordariomycetes</taxon>
        <taxon>Xylariomycetidae</taxon>
        <taxon>Xylariales</taxon>
        <taxon>Xylariaceae</taxon>
        <taxon>Xylaria</taxon>
    </lineage>
</organism>
<protein>
    <recommendedName>
        <fullName evidence="2">PD-(D/E)XK nuclease-like domain-containing protein</fullName>
    </recommendedName>
</protein>
<dbReference type="EMBL" id="WUBL01000131">
    <property type="protein sequence ID" value="KAF2964938.1"/>
    <property type="molecule type" value="Genomic_DNA"/>
</dbReference>
<evidence type="ECO:0000256" key="1">
    <source>
        <dbReference type="SAM" id="MobiDB-lite"/>
    </source>
</evidence>
<dbReference type="Pfam" id="PF20516">
    <property type="entry name" value="PDDEXK_12"/>
    <property type="match status" value="1"/>
</dbReference>
<proteinExistence type="predicted"/>
<feature type="region of interest" description="Disordered" evidence="1">
    <location>
        <begin position="39"/>
        <end position="106"/>
    </location>
</feature>
<accession>A0A7C8IM62</accession>
<name>A0A7C8IM62_9PEZI</name>
<evidence type="ECO:0000313" key="4">
    <source>
        <dbReference type="Proteomes" id="UP000481858"/>
    </source>
</evidence>
<gene>
    <name evidence="3" type="ORF">GQX73_g8623</name>
</gene>
<dbReference type="Proteomes" id="UP000481858">
    <property type="component" value="Unassembled WGS sequence"/>
</dbReference>
<dbReference type="OrthoDB" id="4161186at2759"/>
<feature type="compositionally biased region" description="Basic and acidic residues" evidence="1">
    <location>
        <begin position="62"/>
        <end position="75"/>
    </location>
</feature>